<evidence type="ECO:0000313" key="2">
    <source>
        <dbReference type="Proteomes" id="UP000218113"/>
    </source>
</evidence>
<dbReference type="EMBL" id="NVSR01000037">
    <property type="protein sequence ID" value="PCI28287.1"/>
    <property type="molecule type" value="Genomic_DNA"/>
</dbReference>
<dbReference type="Proteomes" id="UP000218113">
    <property type="component" value="Unassembled WGS sequence"/>
</dbReference>
<accession>A0A2A4T5L5</accession>
<comment type="caution">
    <text evidence="1">The sequence shown here is derived from an EMBL/GenBank/DDBJ whole genome shotgun (WGS) entry which is preliminary data.</text>
</comment>
<sequence>MTTLAKKKSKTTTEDMSLRDWYAGKALNGLLSNPEKAGNSVEEISELAYRYADAMLRKGQK</sequence>
<dbReference type="AlphaFoldDB" id="A0A2A4T5L5"/>
<organism evidence="1 2">
    <name type="scientific">SAR324 cluster bacterium</name>
    <dbReference type="NCBI Taxonomy" id="2024889"/>
    <lineage>
        <taxon>Bacteria</taxon>
        <taxon>Deltaproteobacteria</taxon>
        <taxon>SAR324 cluster</taxon>
    </lineage>
</organism>
<proteinExistence type="predicted"/>
<protein>
    <submittedName>
        <fullName evidence="1">Uncharacterized protein</fullName>
    </submittedName>
</protein>
<name>A0A2A4T5L5_9DELT</name>
<gene>
    <name evidence="1" type="ORF">COB67_06825</name>
</gene>
<evidence type="ECO:0000313" key="1">
    <source>
        <dbReference type="EMBL" id="PCI28287.1"/>
    </source>
</evidence>
<reference evidence="2" key="1">
    <citation type="submission" date="2017-08" db="EMBL/GenBank/DDBJ databases">
        <title>A dynamic microbial community with high functional redundancy inhabits the cold, oxic subseafloor aquifer.</title>
        <authorList>
            <person name="Tully B.J."/>
            <person name="Wheat C.G."/>
            <person name="Glazer B.T."/>
            <person name="Huber J.A."/>
        </authorList>
    </citation>
    <scope>NUCLEOTIDE SEQUENCE [LARGE SCALE GENOMIC DNA]</scope>
</reference>